<reference evidence="3" key="1">
    <citation type="submission" date="2021-12" db="EMBL/GenBank/DDBJ databases">
        <authorList>
            <person name="King R."/>
        </authorList>
    </citation>
    <scope>NUCLEOTIDE SEQUENCE</scope>
</reference>
<feature type="coiled-coil region" evidence="1">
    <location>
        <begin position="239"/>
        <end position="273"/>
    </location>
</feature>
<keyword evidence="4" id="KW-1185">Reference proteome</keyword>
<evidence type="ECO:0000313" key="4">
    <source>
        <dbReference type="Proteomes" id="UP001153292"/>
    </source>
</evidence>
<name>A0ABN8APP0_CHISP</name>
<feature type="compositionally biased region" description="Basic residues" evidence="2">
    <location>
        <begin position="383"/>
        <end position="402"/>
    </location>
</feature>
<keyword evidence="1" id="KW-0175">Coiled coil</keyword>
<feature type="region of interest" description="Disordered" evidence="2">
    <location>
        <begin position="355"/>
        <end position="460"/>
    </location>
</feature>
<gene>
    <name evidence="3" type="ORF">CHILSU_LOCUS373</name>
</gene>
<accession>A0ABN8APP0</accession>
<feature type="region of interest" description="Disordered" evidence="2">
    <location>
        <begin position="67"/>
        <end position="133"/>
    </location>
</feature>
<evidence type="ECO:0000313" key="3">
    <source>
        <dbReference type="EMBL" id="CAH0397307.1"/>
    </source>
</evidence>
<feature type="compositionally biased region" description="Low complexity" evidence="2">
    <location>
        <begin position="26"/>
        <end position="37"/>
    </location>
</feature>
<evidence type="ECO:0000256" key="2">
    <source>
        <dbReference type="SAM" id="MobiDB-lite"/>
    </source>
</evidence>
<protein>
    <recommendedName>
        <fullName evidence="5">Gag-like protein</fullName>
    </recommendedName>
</protein>
<evidence type="ECO:0000256" key="1">
    <source>
        <dbReference type="SAM" id="Coils"/>
    </source>
</evidence>
<proteinExistence type="predicted"/>
<feature type="compositionally biased region" description="Low complexity" evidence="2">
    <location>
        <begin position="99"/>
        <end position="118"/>
    </location>
</feature>
<dbReference type="EMBL" id="OU963894">
    <property type="protein sequence ID" value="CAH0397307.1"/>
    <property type="molecule type" value="Genomic_DNA"/>
</dbReference>
<sequence>MDVPEDISMIPPHQCSSVETDRSRSRTPVRPRSSTVTDFEKGDGAGISTNNVVKENQPCTVLQECVMSDSSVSSMRTARSVSKQSKQGKLWRKRSRQNGVSGSESSGSERSYHSGRSGTPNKKGRGRPPWQAGHDISLAHAKAELVRAERVEKELRAEQEMLAPIQEARAASSRSQMSVLPAINTDNAETAAMLVSRVMSSVASIEKVAATSGRLKGTYVKALKEAAATIKEDAKILAIRSTTEETQSLQKENVQLRAEMAELRKELSEIKAALWQRKETPTSSQGVTEGIVTPAMLEEYEARIMSNWSARLNARIEGLEPRLNLAPRLRPPLAHEKTCDEVALQSIVTSAEVLKTKAKQKPQTTRVDPERDASPTIDTGGTTKKKEKGTRRRKQKRGRKAAASRSTTRESRKLPCAPANTDKQWSTVAKGGKHKEVTDTRPLRQVTSQKRQQQQSPKIP</sequence>
<feature type="region of interest" description="Disordered" evidence="2">
    <location>
        <begin position="1"/>
        <end position="51"/>
    </location>
</feature>
<organism evidence="3 4">
    <name type="scientific">Chilo suppressalis</name>
    <name type="common">Asiatic rice borer moth</name>
    <dbReference type="NCBI Taxonomy" id="168631"/>
    <lineage>
        <taxon>Eukaryota</taxon>
        <taxon>Metazoa</taxon>
        <taxon>Ecdysozoa</taxon>
        <taxon>Arthropoda</taxon>
        <taxon>Hexapoda</taxon>
        <taxon>Insecta</taxon>
        <taxon>Pterygota</taxon>
        <taxon>Neoptera</taxon>
        <taxon>Endopterygota</taxon>
        <taxon>Lepidoptera</taxon>
        <taxon>Glossata</taxon>
        <taxon>Ditrysia</taxon>
        <taxon>Pyraloidea</taxon>
        <taxon>Crambidae</taxon>
        <taxon>Crambinae</taxon>
        <taxon>Chilo</taxon>
    </lineage>
</organism>
<evidence type="ECO:0008006" key="5">
    <source>
        <dbReference type="Google" id="ProtNLM"/>
    </source>
</evidence>
<dbReference type="Proteomes" id="UP001153292">
    <property type="component" value="Chromosome 1"/>
</dbReference>
<feature type="compositionally biased region" description="Low complexity" evidence="2">
    <location>
        <begin position="444"/>
        <end position="460"/>
    </location>
</feature>
<feature type="compositionally biased region" description="Polar residues" evidence="2">
    <location>
        <begin position="68"/>
        <end position="87"/>
    </location>
</feature>